<dbReference type="Proteomes" id="UP000028828">
    <property type="component" value="Unassembled WGS sequence"/>
</dbReference>
<feature type="region of interest" description="Disordered" evidence="1">
    <location>
        <begin position="278"/>
        <end position="315"/>
    </location>
</feature>
<dbReference type="VEuPathDB" id="ToxoDB:TGP89_309760"/>
<gene>
    <name evidence="2" type="ORF">TGP89_309760</name>
</gene>
<feature type="compositionally biased region" description="Basic and acidic residues" evidence="1">
    <location>
        <begin position="305"/>
        <end position="315"/>
    </location>
</feature>
<organism evidence="2 3">
    <name type="scientific">Toxoplasma gondii p89</name>
    <dbReference type="NCBI Taxonomy" id="943119"/>
    <lineage>
        <taxon>Eukaryota</taxon>
        <taxon>Sar</taxon>
        <taxon>Alveolata</taxon>
        <taxon>Apicomplexa</taxon>
        <taxon>Conoidasida</taxon>
        <taxon>Coccidia</taxon>
        <taxon>Eucoccidiorida</taxon>
        <taxon>Eimeriorina</taxon>
        <taxon>Sarcocystidae</taxon>
        <taxon>Toxoplasma</taxon>
    </lineage>
</organism>
<evidence type="ECO:0000256" key="1">
    <source>
        <dbReference type="SAM" id="MobiDB-lite"/>
    </source>
</evidence>
<proteinExistence type="predicted"/>
<sequence length="315" mass="34527">MKVGISRYVGRFTVLIGVVTLLVSSGPQRVTSTIFGGASLQGRNPVATLLWRVRNAPFAEGIVAKYRVLTSDDVASLDALVDKINMLGIGVHFFCQYVSSLNKHQRAFVWGVAESTDAAQRFINKYYRAQELVGAGVASGDILLRIQYVLNGYTALPVLEGYSRFITEQFYNFRKGFLIFSGDVSDALLKHETQRLYRIFRDGLPLVATCLKSLIAMSLQTDDRQVREARVTAARGIDKLFHLDSTLLALSPNAPRELLEARRGLLTQALLFAPDASKRTEIPGGAPASGVVNGRPQNTLNDESSSDRRASDNAG</sequence>
<reference evidence="2 3" key="1">
    <citation type="submission" date="2014-03" db="EMBL/GenBank/DDBJ databases">
        <authorList>
            <person name="Sibley D."/>
            <person name="Venepally P."/>
            <person name="Karamycheva S."/>
            <person name="Hadjithomas M."/>
            <person name="Khan A."/>
            <person name="Brunk B."/>
            <person name="Roos D."/>
            <person name="Caler E."/>
            <person name="Lorenzi H."/>
        </authorList>
    </citation>
    <scope>NUCLEOTIDE SEQUENCE [LARGE SCALE GENOMIC DNA]</scope>
    <source>
        <strain evidence="3">p89</strain>
    </source>
</reference>
<evidence type="ECO:0000313" key="2">
    <source>
        <dbReference type="EMBL" id="KFG40677.1"/>
    </source>
</evidence>
<dbReference type="OrthoDB" id="329355at2759"/>
<name>A0A086K8F9_TOXGO</name>
<dbReference type="EMBL" id="AEYI02001171">
    <property type="protein sequence ID" value="KFG40677.1"/>
    <property type="molecule type" value="Genomic_DNA"/>
</dbReference>
<evidence type="ECO:0000313" key="3">
    <source>
        <dbReference type="Proteomes" id="UP000028828"/>
    </source>
</evidence>
<comment type="caution">
    <text evidence="2">The sequence shown here is derived from an EMBL/GenBank/DDBJ whole genome shotgun (WGS) entry which is preliminary data.</text>
</comment>
<accession>A0A086K8F9</accession>
<dbReference type="AlphaFoldDB" id="A0A086K8F9"/>
<protein>
    <submittedName>
        <fullName evidence="2">Uncharacterized protein</fullName>
    </submittedName>
</protein>